<dbReference type="InterPro" id="IPR053790">
    <property type="entry name" value="P5CR-like_CS"/>
</dbReference>
<protein>
    <recommendedName>
        <fullName evidence="4 5">Pyrroline-5-carboxylate reductase</fullName>
        <shortName evidence="4">P5C reductase</shortName>
        <shortName evidence="4">P5CR</shortName>
        <ecNumber evidence="4 5">1.5.1.2</ecNumber>
    </recommendedName>
    <alternativeName>
        <fullName evidence="4">PCA reductase</fullName>
    </alternativeName>
</protein>
<comment type="pathway">
    <text evidence="4 7">Amino-acid biosynthesis; L-proline biosynthesis; L-proline from L-glutamate 5-semialdehyde: step 1/1.</text>
</comment>
<keyword evidence="4 7" id="KW-0641">Proline biosynthesis</keyword>
<comment type="caution">
    <text evidence="10">The sequence shown here is derived from an EMBL/GenBank/DDBJ whole genome shotgun (WGS) entry which is preliminary data.</text>
</comment>
<dbReference type="InterPro" id="IPR029036">
    <property type="entry name" value="P5CR_dimer"/>
</dbReference>
<dbReference type="GO" id="GO:0055129">
    <property type="term" value="P:L-proline biosynthetic process"/>
    <property type="evidence" value="ECO:0007669"/>
    <property type="project" value="UniProtKB-UniRule"/>
</dbReference>
<gene>
    <name evidence="4" type="primary">proC</name>
    <name evidence="10" type="ORF">MOMA_04915</name>
</gene>
<keyword evidence="2 4" id="KW-0521">NADP</keyword>
<dbReference type="PIRSF" id="PIRSF000193">
    <property type="entry name" value="Pyrrol-5-carb_rd"/>
    <property type="match status" value="1"/>
</dbReference>
<dbReference type="PANTHER" id="PTHR11645">
    <property type="entry name" value="PYRROLINE-5-CARBOXYLATE REDUCTASE"/>
    <property type="match status" value="1"/>
</dbReference>
<dbReference type="NCBIfam" id="TIGR00112">
    <property type="entry name" value="proC"/>
    <property type="match status" value="1"/>
</dbReference>
<evidence type="ECO:0000256" key="5">
    <source>
        <dbReference type="NCBIfam" id="TIGR00112"/>
    </source>
</evidence>
<evidence type="ECO:0000313" key="11">
    <source>
        <dbReference type="Proteomes" id="UP000023795"/>
    </source>
</evidence>
<comment type="function">
    <text evidence="4">Catalyzes the reduction of 1-pyrroline-5-carboxylate (PCA) to L-proline.</text>
</comment>
<feature type="domain" description="Pyrroline-5-carboxylate reductase catalytic N-terminal" evidence="8">
    <location>
        <begin position="25"/>
        <end position="122"/>
    </location>
</feature>
<feature type="binding site" evidence="6">
    <location>
        <begin position="29"/>
        <end position="34"/>
    </location>
    <ligand>
        <name>NADP(+)</name>
        <dbReference type="ChEBI" id="CHEBI:58349"/>
    </ligand>
</feature>
<dbReference type="AlphaFoldDB" id="L2F9Z4"/>
<evidence type="ECO:0000313" key="10">
    <source>
        <dbReference type="EMBL" id="ELA09715.1"/>
    </source>
</evidence>
<evidence type="ECO:0000256" key="2">
    <source>
        <dbReference type="ARBA" id="ARBA00022857"/>
    </source>
</evidence>
<dbReference type="Gene3D" id="1.10.3730.10">
    <property type="entry name" value="ProC C-terminal domain-like"/>
    <property type="match status" value="1"/>
</dbReference>
<dbReference type="eggNOG" id="COG0345">
    <property type="taxonomic scope" value="Bacteria"/>
</dbReference>
<dbReference type="SUPFAM" id="SSF51735">
    <property type="entry name" value="NAD(P)-binding Rossmann-fold domains"/>
    <property type="match status" value="1"/>
</dbReference>
<dbReference type="PANTHER" id="PTHR11645:SF0">
    <property type="entry name" value="PYRROLINE-5-CARBOXYLATE REDUCTASE 3"/>
    <property type="match status" value="1"/>
</dbReference>
<dbReference type="EMBL" id="ANIN01000001">
    <property type="protein sequence ID" value="ELA09715.1"/>
    <property type="molecule type" value="Genomic_DNA"/>
</dbReference>
<comment type="similarity">
    <text evidence="1 4 7">Belongs to the pyrroline-5-carboxylate reductase family.</text>
</comment>
<dbReference type="Pfam" id="PF03807">
    <property type="entry name" value="F420_oxidored"/>
    <property type="match status" value="1"/>
</dbReference>
<comment type="catalytic activity">
    <reaction evidence="4 7">
        <text>L-proline + NADP(+) = (S)-1-pyrroline-5-carboxylate + NADPH + 2 H(+)</text>
        <dbReference type="Rhea" id="RHEA:14109"/>
        <dbReference type="ChEBI" id="CHEBI:15378"/>
        <dbReference type="ChEBI" id="CHEBI:17388"/>
        <dbReference type="ChEBI" id="CHEBI:57783"/>
        <dbReference type="ChEBI" id="CHEBI:58349"/>
        <dbReference type="ChEBI" id="CHEBI:60039"/>
        <dbReference type="EC" id="1.5.1.2"/>
    </reaction>
</comment>
<dbReference type="GO" id="GO:0004735">
    <property type="term" value="F:pyrroline-5-carboxylate reductase activity"/>
    <property type="evidence" value="ECO:0007669"/>
    <property type="project" value="UniProtKB-UniRule"/>
</dbReference>
<comment type="subcellular location">
    <subcellularLocation>
        <location evidence="4">Cytoplasm</location>
    </subcellularLocation>
</comment>
<feature type="binding site" evidence="6">
    <location>
        <begin position="94"/>
        <end position="97"/>
    </location>
    <ligand>
        <name>NADP(+)</name>
        <dbReference type="ChEBI" id="CHEBI:58349"/>
    </ligand>
</feature>
<feature type="domain" description="Pyrroline-5-carboxylate reductase dimerisation" evidence="9">
    <location>
        <begin position="184"/>
        <end position="288"/>
    </location>
</feature>
<dbReference type="EC" id="1.5.1.2" evidence="4 5"/>
<keyword evidence="11" id="KW-1185">Reference proteome</keyword>
<dbReference type="HAMAP" id="MF_01925">
    <property type="entry name" value="P5C_reductase"/>
    <property type="match status" value="1"/>
</dbReference>
<sequence>MLDNVMLDDVAKLSHPLQPSQFYQKITFIGGGNMAQALITGLLAKGFHADLLTVIEPCAKKREYFANQGVASIDINDLSAVNTQISQSDVVILAIKPQVVVDALTPIRQAFSQQLVISILAGVSLQRLQELLGDNIRLARAMPNTPAMIQQGATGVFANVVEADKVIITAILSASGQVLWVKNEDLLHAVTAVSGSAPAYFFYVFEHMIRTGEKLGLSYEQAKQLTIQTALGSAVMALQGDDEPNVLRQKVTSPNGTTHAAICVFDKQQLGETLDKAMQACVVRSVELGKGLV</sequence>
<dbReference type="Gene3D" id="3.40.50.720">
    <property type="entry name" value="NAD(P)-binding Rossmann-like Domain"/>
    <property type="match status" value="1"/>
</dbReference>
<dbReference type="SUPFAM" id="SSF48179">
    <property type="entry name" value="6-phosphogluconate dehydrogenase C-terminal domain-like"/>
    <property type="match status" value="1"/>
</dbReference>
<evidence type="ECO:0000256" key="3">
    <source>
        <dbReference type="ARBA" id="ARBA00023002"/>
    </source>
</evidence>
<evidence type="ECO:0000256" key="7">
    <source>
        <dbReference type="RuleBase" id="RU003903"/>
    </source>
</evidence>
<evidence type="ECO:0000259" key="8">
    <source>
        <dbReference type="Pfam" id="PF03807"/>
    </source>
</evidence>
<dbReference type="RefSeq" id="WP_009767533.1">
    <property type="nucleotide sequence ID" value="NZ_ANIN01000001.1"/>
</dbReference>
<evidence type="ECO:0000256" key="6">
    <source>
        <dbReference type="PIRSR" id="PIRSR000193-1"/>
    </source>
</evidence>
<dbReference type="FunFam" id="1.10.3730.10:FF:000001">
    <property type="entry name" value="Pyrroline-5-carboxylate reductase"/>
    <property type="match status" value="1"/>
</dbReference>
<dbReference type="InterPro" id="IPR008927">
    <property type="entry name" value="6-PGluconate_DH-like_C_sf"/>
</dbReference>
<accession>L2F9Z4</accession>
<dbReference type="Proteomes" id="UP000023795">
    <property type="component" value="Unassembled WGS sequence"/>
</dbReference>
<dbReference type="PATRIC" id="fig|1230338.3.peg.1063"/>
<dbReference type="UniPathway" id="UPA00098">
    <property type="reaction ID" value="UER00361"/>
</dbReference>
<dbReference type="InterPro" id="IPR000304">
    <property type="entry name" value="Pyrroline-COOH_reductase"/>
</dbReference>
<organism evidence="10 11">
    <name type="scientific">Moraxella macacae 0408225</name>
    <dbReference type="NCBI Taxonomy" id="1230338"/>
    <lineage>
        <taxon>Bacteria</taxon>
        <taxon>Pseudomonadati</taxon>
        <taxon>Pseudomonadota</taxon>
        <taxon>Gammaproteobacteria</taxon>
        <taxon>Moraxellales</taxon>
        <taxon>Moraxellaceae</taxon>
        <taxon>Moraxella</taxon>
    </lineage>
</organism>
<evidence type="ECO:0000259" key="9">
    <source>
        <dbReference type="Pfam" id="PF14748"/>
    </source>
</evidence>
<name>L2F9Z4_9GAMM</name>
<dbReference type="Pfam" id="PF14748">
    <property type="entry name" value="P5CR_dimer"/>
    <property type="match status" value="1"/>
</dbReference>
<evidence type="ECO:0000256" key="1">
    <source>
        <dbReference type="ARBA" id="ARBA00005525"/>
    </source>
</evidence>
<comment type="catalytic activity">
    <reaction evidence="4">
        <text>L-proline + NAD(+) = (S)-1-pyrroline-5-carboxylate + NADH + 2 H(+)</text>
        <dbReference type="Rhea" id="RHEA:14105"/>
        <dbReference type="ChEBI" id="CHEBI:15378"/>
        <dbReference type="ChEBI" id="CHEBI:17388"/>
        <dbReference type="ChEBI" id="CHEBI:57540"/>
        <dbReference type="ChEBI" id="CHEBI:57945"/>
        <dbReference type="ChEBI" id="CHEBI:60039"/>
        <dbReference type="EC" id="1.5.1.2"/>
    </reaction>
</comment>
<reference evidence="10 11" key="1">
    <citation type="journal article" date="2013" name="Genome Announc.">
        <title>Genome Sequence of Moraxella macacae 0408225, a Novel Bacterial Species Isolated from a Cynomolgus Macaque with Epistaxis.</title>
        <authorList>
            <person name="Ladner J.T."/>
            <person name="Whitehouse C.A."/>
            <person name="Koroleva G.I."/>
            <person name="Palacios G.F."/>
        </authorList>
    </citation>
    <scope>NUCLEOTIDE SEQUENCE [LARGE SCALE GENOMIC DNA]</scope>
    <source>
        <strain evidence="10 11">0408225</strain>
    </source>
</reference>
<proteinExistence type="inferred from homology"/>
<dbReference type="STRING" id="1230338.MOMA_04915"/>
<evidence type="ECO:0000256" key="4">
    <source>
        <dbReference type="HAMAP-Rule" id="MF_01925"/>
    </source>
</evidence>
<keyword evidence="4 7" id="KW-0028">Amino-acid biosynthesis</keyword>
<dbReference type="GO" id="GO:0005737">
    <property type="term" value="C:cytoplasm"/>
    <property type="evidence" value="ECO:0007669"/>
    <property type="project" value="UniProtKB-SubCell"/>
</dbReference>
<dbReference type="InterPro" id="IPR028939">
    <property type="entry name" value="P5C_Rdtase_cat_N"/>
</dbReference>
<dbReference type="InterPro" id="IPR036291">
    <property type="entry name" value="NAD(P)-bd_dom_sf"/>
</dbReference>
<dbReference type="PROSITE" id="PS00521">
    <property type="entry name" value="P5CR"/>
    <property type="match status" value="1"/>
</dbReference>
<keyword evidence="3 4" id="KW-0560">Oxidoreductase</keyword>
<keyword evidence="4" id="KW-0963">Cytoplasm</keyword>